<dbReference type="InterPro" id="IPR013762">
    <property type="entry name" value="Integrase-like_cat_sf"/>
</dbReference>
<dbReference type="Gene3D" id="1.10.443.10">
    <property type="entry name" value="Intergrase catalytic core"/>
    <property type="match status" value="1"/>
</dbReference>
<dbReference type="EMBL" id="LSRX01000485">
    <property type="protein sequence ID" value="OLP95950.1"/>
    <property type="molecule type" value="Genomic_DNA"/>
</dbReference>
<evidence type="ECO:0000313" key="2">
    <source>
        <dbReference type="Proteomes" id="UP000186817"/>
    </source>
</evidence>
<comment type="caution">
    <text evidence="1">The sequence shown here is derived from an EMBL/GenBank/DDBJ whole genome shotgun (WGS) entry which is preliminary data.</text>
</comment>
<dbReference type="GO" id="GO:0015074">
    <property type="term" value="P:DNA integration"/>
    <property type="evidence" value="ECO:0007669"/>
    <property type="project" value="InterPro"/>
</dbReference>
<dbReference type="Proteomes" id="UP000186817">
    <property type="component" value="Unassembled WGS sequence"/>
</dbReference>
<dbReference type="GO" id="GO:0006310">
    <property type="term" value="P:DNA recombination"/>
    <property type="evidence" value="ECO:0007669"/>
    <property type="project" value="InterPro"/>
</dbReference>
<organism evidence="1 2">
    <name type="scientific">Symbiodinium microadriaticum</name>
    <name type="common">Dinoflagellate</name>
    <name type="synonym">Zooxanthella microadriatica</name>
    <dbReference type="NCBI Taxonomy" id="2951"/>
    <lineage>
        <taxon>Eukaryota</taxon>
        <taxon>Sar</taxon>
        <taxon>Alveolata</taxon>
        <taxon>Dinophyceae</taxon>
        <taxon>Suessiales</taxon>
        <taxon>Symbiodiniaceae</taxon>
        <taxon>Symbiodinium</taxon>
    </lineage>
</organism>
<dbReference type="OrthoDB" id="425047at2759"/>
<gene>
    <name evidence="1" type="ORF">AK812_SmicGene21890</name>
</gene>
<proteinExistence type="predicted"/>
<name>A0A1Q9DLD6_SYMMI</name>
<sequence>MGAGLLGNFTLDSMSVPHVNSLRTSLAIACPCDSREVAAQSLPTHIMASITSLRPCGLFILCGAAALARAARQIAAHEASFYEDQIMKAAAAGNPAVQFDNDWFMKHCDLSEFQEDQVFHRPEFRYSTNPTLDAARWKLGTKCAENGDGREPEIHQDITSDGDCAKMLGSPAHAPTWCRHEQWICWVSEDVVLARQVYKSRFHRALRTEGASPHDLERLEIRKWSLRIAEFVIDANLPASKVVEDVQDASETWVRLCGGRRISTLRQTARVWGHFRMWLEMTVGRLWPKNEADVIDFLTERGQEPCGRTVPATFLATLSTLEVIGGLRSEDRLSLSPLLISFVKGLETQLSTGAPPRKSAQPYTVAMIIAAELVVMDPGHTIVNRVFAFVLLFMVWAALRVDDVRWIKRDTLALSELGLRSVLSRTKTSGPGRKMGELPIFVHPRASLSGVDWLSEGLGLFLESTATLPSDIFLGKPHRGGNGFTNRHLSNVDFNSCLKAVLIELPVVRRCGEEGWEAIPNSRLVPEALVGFWSGHSARHNLVCWAGAMRVPQEQRNYLGRWQTGRGSSDTYMITSRQVVLEVQEKVLKGISYGGDFGNDIFVETELVEAIIAFAKARGDPGRTRTLHQIMHGPPGKPTLQQNFPLLQDSTIQIGSAVDDDPMDIVLPQPSEEAPYFITMSRRAGFKRLHRRGGCPVTLAQVYDTRDVWKLEAEVAVDADLVFTLDEAGVPLAAQYELSLQYPSVRRFAAMADSKTELRTALKADLRIDPDEGATQRATMASLVTAWQACSDMAERERQQRSEAKVLGVPRTLSYTDRNAMLHAYERSYGHLEDREQPSSDYVALKVEEIEQGELLASALDEVGSKDEALTLSVQSSVDASGRLRVTRERKKSKLPKDSEELRAKLRLEATAMTMLGAKFQTRAWFVRLEPQVFANYAEYLLGDKCYRLQVPKADSEGSETLSPPWGVLLRYEQAVRKEAYKNAVRENRSIADTLPEACKNSEIKEIHFLSPTVLARRDMHTSSRVPGAEPPNPCKRKWNQQLDHQLTQLIQQAQAWGVYKGKGKNKGFAKGKTITGRPDKKFGFLHSVTPDGKQICYKFQVPVIFQPRSDIIEILYLFAGAARTSDVAFFLKSYSHYLQVPITLHEVDILRQPQAHNLCDQKVWDRIFSDIQRGRYLYVIMAPPCSTFSRARHEPPGPKPLRTSEWPRGFPWLAKSDHDEVTLANVLIDRVLQVATEQARQGHFFIIEHPEQLGISQGLVPASIWDWPEMRALVSEAQAGTFALHQCQFGSATQTNQDPKKEMFRLATGRCKDCPFTDQVPPHQPFFLAAIEATLIKMGDEDTETQTFLTNPSASGTIGGDQATDSRVTNTKVPAASLLSQRVQGLAHQVRWLQTFANSDEPQYECYVAATLLFMIYARARHSDLRRSHSLIIDTDEAITAAGAVPALSVTGGAAAVLQSFSLLNSLLQCWQKAQTLRGTVVCCEYHEDKSQCEVRVGWQALQESEYGKNMLNMKNWPIFGRNLKKSRLLYSPDDTVKNDDDDDAASESEQIQLAEEGREHVRKLVEQVNHLSIDGILDHLLSFYVCMRYVPDEEFVELAKYELDKVAVDHATPALSRNVTREEIYEEYRQAHLFPLRCSNSIYVQRSDEIDKLTLALNTSTSKLNEAYRFTVNVTKKAMRSLQEMDEELRLNLSDADKHDSIYMQDMHWGIKHQMPWSTFLRPSKQYSHHVSKPKNLFMLCFGPRVASYPHKREGGQHVLADMNMAGCNGFWDLQDITEHMSRIRKLFAPEMCFEYKLRKDLKLKFMETFVSMNQEFEQAMAGKYTQTIGELDPTRSKRLEHFFERTAVHDYTDEMSEMKAAGKYEDFAKLMAKAHSKWVICGAHDRLSTDAFGVEDNFFRNPKSYEKWIGTMAEENAPECKTLDSSIGCVKCAIAVKDKHNCPIRLDVKLQDIYRSLKRNAYPFLVSEYGVREEAETEEGIQLVNATKHGTCLLRKSPLNMRRVFAEAGKERAREEFFKATKDDTVVLLKDIEHLNTELQVDKKSDRILETTDRYPIRERLEEKARRESGNSTLPSGIDYEDVMSVFSQTYKDTVEEFAQWFVFSDRIKEDQNRPEHKVDYIISCPCSKSDFDVTEYFQDIGSQGMSEYYNR</sequence>
<keyword evidence="2" id="KW-1185">Reference proteome</keyword>
<reference evidence="1 2" key="1">
    <citation type="submission" date="2016-02" db="EMBL/GenBank/DDBJ databases">
        <title>Genome analysis of coral dinoflagellate symbionts highlights evolutionary adaptations to a symbiotic lifestyle.</title>
        <authorList>
            <person name="Aranda M."/>
            <person name="Li Y."/>
            <person name="Liew Y.J."/>
            <person name="Baumgarten S."/>
            <person name="Simakov O."/>
            <person name="Wilson M."/>
            <person name="Piel J."/>
            <person name="Ashoor H."/>
            <person name="Bougouffa S."/>
            <person name="Bajic V.B."/>
            <person name="Ryu T."/>
            <person name="Ravasi T."/>
            <person name="Bayer T."/>
            <person name="Micklem G."/>
            <person name="Kim H."/>
            <person name="Bhak J."/>
            <person name="Lajeunesse T.C."/>
            <person name="Voolstra C.R."/>
        </authorList>
    </citation>
    <scope>NUCLEOTIDE SEQUENCE [LARGE SCALE GENOMIC DNA]</scope>
    <source>
        <strain evidence="1 2">CCMP2467</strain>
    </source>
</reference>
<protein>
    <submittedName>
        <fullName evidence="1">Uncharacterized protein</fullName>
    </submittedName>
</protein>
<evidence type="ECO:0000313" key="1">
    <source>
        <dbReference type="EMBL" id="OLP95950.1"/>
    </source>
</evidence>
<dbReference type="GO" id="GO:0003677">
    <property type="term" value="F:DNA binding"/>
    <property type="evidence" value="ECO:0007669"/>
    <property type="project" value="InterPro"/>
</dbReference>
<accession>A0A1Q9DLD6</accession>